<reference evidence="2" key="1">
    <citation type="submission" date="2023-03" db="EMBL/GenBank/DDBJ databases">
        <title>Massive genome expansion in bonnet fungi (Mycena s.s.) driven by repeated elements and novel gene families across ecological guilds.</title>
        <authorList>
            <consortium name="Lawrence Berkeley National Laboratory"/>
            <person name="Harder C.B."/>
            <person name="Miyauchi S."/>
            <person name="Viragh M."/>
            <person name="Kuo A."/>
            <person name="Thoen E."/>
            <person name="Andreopoulos B."/>
            <person name="Lu D."/>
            <person name="Skrede I."/>
            <person name="Drula E."/>
            <person name="Henrissat B."/>
            <person name="Morin E."/>
            <person name="Kohler A."/>
            <person name="Barry K."/>
            <person name="LaButti K."/>
            <person name="Morin E."/>
            <person name="Salamov A."/>
            <person name="Lipzen A."/>
            <person name="Mereny Z."/>
            <person name="Hegedus B."/>
            <person name="Baldrian P."/>
            <person name="Stursova M."/>
            <person name="Weitz H."/>
            <person name="Taylor A."/>
            <person name="Grigoriev I.V."/>
            <person name="Nagy L.G."/>
            <person name="Martin F."/>
            <person name="Kauserud H."/>
        </authorList>
    </citation>
    <scope>NUCLEOTIDE SEQUENCE</scope>
    <source>
        <strain evidence="2">CBHHK067</strain>
    </source>
</reference>
<dbReference type="Gene3D" id="3.80.10.10">
    <property type="entry name" value="Ribonuclease Inhibitor"/>
    <property type="match status" value="1"/>
</dbReference>
<proteinExistence type="predicted"/>
<dbReference type="AlphaFoldDB" id="A0AAD7CME3"/>
<dbReference type="Proteomes" id="UP001221757">
    <property type="component" value="Unassembled WGS sequence"/>
</dbReference>
<keyword evidence="1" id="KW-0175">Coiled coil</keyword>
<sequence length="406" mass="46188">MSIAELEARIDKISADIVRQKEVLKNLQRSKSVAQRDLNAIRDPVARLPLEISSEIFIESLPSHPSPDARHPPLLFLTVCNEWADIALATTELWASINLDDQRSGPPSLLETWLKRAGSRALSLSLPPKIIGEIYPIIGRHADRLRDLKMYHDDDDISLISTTGFPFLETLTMSSIDANRFGRSTIGTINILRACPNLVQCTFDNVFCDDDYAEEILVFPRVRSLSFGTYPESYSGDSILRHITLPGLQTLFISLHDIQPQDLLRFFKRSSPSLLQIGMGDAVWRPEWTRDQLEEFLSLLPTLTHFELLKPRWAILDYFLTIFAGSPHLLPNLSTVTLRVVYAPFQLWRYRILLHALLVRRKQLHVVRVTWDQESEGPPEDVAIQLRQLIADGMSIHIGPEGRNCI</sequence>
<dbReference type="EMBL" id="JARKIE010000337">
    <property type="protein sequence ID" value="KAJ7653381.1"/>
    <property type="molecule type" value="Genomic_DNA"/>
</dbReference>
<evidence type="ECO:0000313" key="2">
    <source>
        <dbReference type="EMBL" id="KAJ7653381.1"/>
    </source>
</evidence>
<protein>
    <recommendedName>
        <fullName evidence="4">F-box domain-containing protein</fullName>
    </recommendedName>
</protein>
<keyword evidence="3" id="KW-1185">Reference proteome</keyword>
<gene>
    <name evidence="2" type="ORF">B0H17DRAFT_1100900</name>
</gene>
<dbReference type="InterPro" id="IPR032675">
    <property type="entry name" value="LRR_dom_sf"/>
</dbReference>
<organism evidence="2 3">
    <name type="scientific">Mycena rosella</name>
    <name type="common">Pink bonnet</name>
    <name type="synonym">Agaricus rosellus</name>
    <dbReference type="NCBI Taxonomy" id="1033263"/>
    <lineage>
        <taxon>Eukaryota</taxon>
        <taxon>Fungi</taxon>
        <taxon>Dikarya</taxon>
        <taxon>Basidiomycota</taxon>
        <taxon>Agaricomycotina</taxon>
        <taxon>Agaricomycetes</taxon>
        <taxon>Agaricomycetidae</taxon>
        <taxon>Agaricales</taxon>
        <taxon>Marasmiineae</taxon>
        <taxon>Mycenaceae</taxon>
        <taxon>Mycena</taxon>
    </lineage>
</organism>
<evidence type="ECO:0000256" key="1">
    <source>
        <dbReference type="SAM" id="Coils"/>
    </source>
</evidence>
<evidence type="ECO:0000313" key="3">
    <source>
        <dbReference type="Proteomes" id="UP001221757"/>
    </source>
</evidence>
<evidence type="ECO:0008006" key="4">
    <source>
        <dbReference type="Google" id="ProtNLM"/>
    </source>
</evidence>
<accession>A0AAD7CME3</accession>
<name>A0AAD7CME3_MYCRO</name>
<dbReference type="SUPFAM" id="SSF52047">
    <property type="entry name" value="RNI-like"/>
    <property type="match status" value="1"/>
</dbReference>
<feature type="coiled-coil region" evidence="1">
    <location>
        <begin position="3"/>
        <end position="30"/>
    </location>
</feature>
<comment type="caution">
    <text evidence="2">The sequence shown here is derived from an EMBL/GenBank/DDBJ whole genome shotgun (WGS) entry which is preliminary data.</text>
</comment>